<dbReference type="SUPFAM" id="SSF51391">
    <property type="entry name" value="Thiamin phosphate synthase"/>
    <property type="match status" value="1"/>
</dbReference>
<protein>
    <submittedName>
        <fullName evidence="4">Thiazole tautomerase TenI</fullName>
    </submittedName>
</protein>
<evidence type="ECO:0000313" key="5">
    <source>
        <dbReference type="Proteomes" id="UP000267430"/>
    </source>
</evidence>
<evidence type="ECO:0000259" key="3">
    <source>
        <dbReference type="Pfam" id="PF02581"/>
    </source>
</evidence>
<dbReference type="GO" id="GO:0005737">
    <property type="term" value="C:cytoplasm"/>
    <property type="evidence" value="ECO:0007669"/>
    <property type="project" value="TreeGrafter"/>
</dbReference>
<sequence length="206" mass="23012">MKLIAITDDSHSVQDLASMIISIRNSVDYVHIREKTKSGRQLLSLIQLLEEGGVQKEKIVINDRLDAALLMNIPHIHLPAHGFPVKDVRECFPYLKIGRSVHSVEEARQAESDGANYVLYGHCFETNSKKGKPANGLNKIIDLKRDLRIPVYAIGGITTERVKTLQQTNADGIAVMSGIFSSKNPLVSARLYYETCKEVNDEKNQI</sequence>
<evidence type="ECO:0000256" key="2">
    <source>
        <dbReference type="ARBA" id="ARBA00022977"/>
    </source>
</evidence>
<comment type="caution">
    <text evidence="4">The sequence shown here is derived from an EMBL/GenBank/DDBJ whole genome shotgun (WGS) entry which is preliminary data.</text>
</comment>
<dbReference type="EMBL" id="RYZZ01000014">
    <property type="protein sequence ID" value="RUQ28802.1"/>
    <property type="molecule type" value="Genomic_DNA"/>
</dbReference>
<dbReference type="PANTHER" id="PTHR20857:SF22">
    <property type="entry name" value="THIAZOLE TAUTOMERASE"/>
    <property type="match status" value="1"/>
</dbReference>
<evidence type="ECO:0000256" key="1">
    <source>
        <dbReference type="ARBA" id="ARBA00004948"/>
    </source>
</evidence>
<name>A0A433HL38_9BACI</name>
<dbReference type="CDD" id="cd00564">
    <property type="entry name" value="TMP_TenI"/>
    <property type="match status" value="1"/>
</dbReference>
<dbReference type="OrthoDB" id="9815348at2"/>
<dbReference type="RefSeq" id="WP_126864910.1">
    <property type="nucleotide sequence ID" value="NZ_JAUSTX010000015.1"/>
</dbReference>
<dbReference type="Gene3D" id="3.20.20.70">
    <property type="entry name" value="Aldolase class I"/>
    <property type="match status" value="1"/>
</dbReference>
<gene>
    <name evidence="4" type="primary">tenI</name>
    <name evidence="4" type="ORF">ELQ35_11165</name>
</gene>
<dbReference type="InterPro" id="IPR022998">
    <property type="entry name" value="ThiamineP_synth_TenI"/>
</dbReference>
<dbReference type="GO" id="GO:0004789">
    <property type="term" value="F:thiamine-phosphate diphosphorylase activity"/>
    <property type="evidence" value="ECO:0007669"/>
    <property type="project" value="TreeGrafter"/>
</dbReference>
<organism evidence="4 5">
    <name type="scientific">Peribacillus cavernae</name>
    <dbReference type="NCBI Taxonomy" id="1674310"/>
    <lineage>
        <taxon>Bacteria</taxon>
        <taxon>Bacillati</taxon>
        <taxon>Bacillota</taxon>
        <taxon>Bacilli</taxon>
        <taxon>Bacillales</taxon>
        <taxon>Bacillaceae</taxon>
        <taxon>Peribacillus</taxon>
    </lineage>
</organism>
<dbReference type="InterPro" id="IPR013785">
    <property type="entry name" value="Aldolase_TIM"/>
</dbReference>
<reference evidence="4 5" key="1">
    <citation type="submission" date="2018-12" db="EMBL/GenBank/DDBJ databases">
        <title>Bacillus chawlae sp. nov., Bacillus glennii sp. nov., and Bacillus saganii sp. nov. Isolated from the Vehicle Assembly Building at Kennedy Space Center where the Viking Spacecraft were Assembled.</title>
        <authorList>
            <person name="Seuylemezian A."/>
            <person name="Vaishampayan P."/>
        </authorList>
    </citation>
    <scope>NUCLEOTIDE SEQUENCE [LARGE SCALE GENOMIC DNA]</scope>
    <source>
        <strain evidence="4 5">L5</strain>
    </source>
</reference>
<dbReference type="AlphaFoldDB" id="A0A433HL38"/>
<keyword evidence="2" id="KW-0784">Thiamine biosynthesis</keyword>
<evidence type="ECO:0000313" key="4">
    <source>
        <dbReference type="EMBL" id="RUQ28802.1"/>
    </source>
</evidence>
<keyword evidence="5" id="KW-1185">Reference proteome</keyword>
<accession>A0A433HL38</accession>
<dbReference type="Proteomes" id="UP000267430">
    <property type="component" value="Unassembled WGS sequence"/>
</dbReference>
<dbReference type="GO" id="GO:0009228">
    <property type="term" value="P:thiamine biosynthetic process"/>
    <property type="evidence" value="ECO:0007669"/>
    <property type="project" value="UniProtKB-KW"/>
</dbReference>
<dbReference type="InterPro" id="IPR036206">
    <property type="entry name" value="ThiamineP_synth_sf"/>
</dbReference>
<proteinExistence type="predicted"/>
<dbReference type="NCBIfam" id="NF005819">
    <property type="entry name" value="PRK07695.1"/>
    <property type="match status" value="1"/>
</dbReference>
<dbReference type="PANTHER" id="PTHR20857">
    <property type="entry name" value="THIAMINE-PHOSPHATE PYROPHOSPHORYLASE"/>
    <property type="match status" value="1"/>
</dbReference>
<feature type="domain" description="Thiamine phosphate synthase/TenI" evidence="3">
    <location>
        <begin position="4"/>
        <end position="179"/>
    </location>
</feature>
<comment type="pathway">
    <text evidence="1">Cofactor biosynthesis; thiamine diphosphate biosynthesis.</text>
</comment>
<dbReference type="Pfam" id="PF02581">
    <property type="entry name" value="TMP-TENI"/>
    <property type="match status" value="1"/>
</dbReference>